<evidence type="ECO:0000256" key="6">
    <source>
        <dbReference type="SAM" id="MobiDB-lite"/>
    </source>
</evidence>
<dbReference type="HOGENOM" id="CLU_518918_0_0_1"/>
<feature type="domain" description="Hyphally-regulated cell wall protein N-terminal" evidence="8">
    <location>
        <begin position="7"/>
        <end position="296"/>
    </location>
</feature>
<dbReference type="eggNOG" id="ENOG502RSH6">
    <property type="taxonomic scope" value="Eukaryota"/>
</dbReference>
<proteinExistence type="predicted"/>
<feature type="region of interest" description="Disordered" evidence="6">
    <location>
        <begin position="483"/>
        <end position="503"/>
    </location>
</feature>
<sequence length="541" mass="60444">MWVIWLFLFLQTVLARIITTDEIYKNLGNASFSDTYYITEKGSLQFIGMESLSMSGKFTNYGTFWVTSEESTEQLVINMRDRENVFLNGGVFEIQAGYDVESHILIEYEEFTNTGFIALNRKETSRDTSFTILGHHKWVNEGTIVTYNPGVKQAQYEMGPFDMTNNGMVELFNSHYRQATGQIFGDGCVFLEISSVVELNALYPATDQTFVMGEDATILIKGADNSNFYRVMNFSNGKRIGIEGSVIDMKYIHRDGLLILKSSVSIQNFIIGYDYNSELFRVTLDGYVTYDGEMPGYMDGHCKDFPFDYIWPSSSEGEIPETTTELEEVTSETADFDTSTTEEEVDTSTQFEWETSETSTEASSASEESLEQESTSITETPSSQITEDETVSSGDTTEVKSNSATYSDDDEPETWVTVVTSTITTVCTSYTTETINKDGKTKTHVVIITTNTKGVWYTKTVTVDCSESVKSSQITLAPKNSDGNTMLSVSKTSKQEAAPHTRPTPLLSIQQLSDEYPNKANSIIFRIPLFILAVFVVALGI</sequence>
<accession>G3AER0</accession>
<dbReference type="OMA" id="FEWETSE"/>
<name>G3AER0_SPAPN</name>
<dbReference type="GO" id="GO:0009277">
    <property type="term" value="C:fungal-type cell wall"/>
    <property type="evidence" value="ECO:0007669"/>
    <property type="project" value="UniProtKB-ARBA"/>
</dbReference>
<keyword evidence="3" id="KW-0964">Secreted</keyword>
<evidence type="ECO:0000256" key="2">
    <source>
        <dbReference type="ARBA" id="ARBA00022512"/>
    </source>
</evidence>
<feature type="compositionally biased region" description="Polar residues" evidence="6">
    <location>
        <begin position="381"/>
        <end position="406"/>
    </location>
</feature>
<evidence type="ECO:0000259" key="8">
    <source>
        <dbReference type="Pfam" id="PF11765"/>
    </source>
</evidence>
<dbReference type="AlphaFoldDB" id="G3AER0"/>
<protein>
    <recommendedName>
        <fullName evidence="8">Hyphally-regulated cell wall protein N-terminal domain-containing protein</fullName>
    </recommendedName>
</protein>
<evidence type="ECO:0000256" key="4">
    <source>
        <dbReference type="ARBA" id="ARBA00022729"/>
    </source>
</evidence>
<dbReference type="Proteomes" id="UP000000709">
    <property type="component" value="Unassembled WGS sequence"/>
</dbReference>
<evidence type="ECO:0000313" key="10">
    <source>
        <dbReference type="Proteomes" id="UP000000709"/>
    </source>
</evidence>
<gene>
    <name evidence="9" type="ORF">SPAPADRAFT_64774</name>
</gene>
<feature type="region of interest" description="Disordered" evidence="6">
    <location>
        <begin position="313"/>
        <end position="412"/>
    </location>
</feature>
<dbReference type="EMBL" id="GL996499">
    <property type="protein sequence ID" value="EGW35686.1"/>
    <property type="molecule type" value="Genomic_DNA"/>
</dbReference>
<dbReference type="Pfam" id="PF11765">
    <property type="entry name" value="Hyphal_reg_CWP"/>
    <property type="match status" value="1"/>
</dbReference>
<feature type="compositionally biased region" description="Polar residues" evidence="6">
    <location>
        <begin position="483"/>
        <end position="492"/>
    </location>
</feature>
<comment type="subcellular location">
    <subcellularLocation>
        <location evidence="1">Secreted</location>
        <location evidence="1">Cell wall</location>
    </subcellularLocation>
</comment>
<dbReference type="InterPro" id="IPR021031">
    <property type="entry name" value="Hyphal-reg_cell_wall_N"/>
</dbReference>
<evidence type="ECO:0000313" key="9">
    <source>
        <dbReference type="EMBL" id="EGW35686.1"/>
    </source>
</evidence>
<keyword evidence="2" id="KW-0134">Cell wall</keyword>
<feature type="compositionally biased region" description="Low complexity" evidence="6">
    <location>
        <begin position="347"/>
        <end position="380"/>
    </location>
</feature>
<evidence type="ECO:0000256" key="1">
    <source>
        <dbReference type="ARBA" id="ARBA00004191"/>
    </source>
</evidence>
<feature type="chain" id="PRO_5012429398" description="Hyphally-regulated cell wall protein N-terminal domain-containing protein" evidence="7">
    <location>
        <begin position="16"/>
        <end position="541"/>
    </location>
</feature>
<reference evidence="9 10" key="1">
    <citation type="journal article" date="2011" name="Proc. Natl. Acad. Sci. U.S.A.">
        <title>Comparative genomics of xylose-fermenting fungi for enhanced biofuel production.</title>
        <authorList>
            <person name="Wohlbach D.J."/>
            <person name="Kuo A."/>
            <person name="Sato T.K."/>
            <person name="Potts K.M."/>
            <person name="Salamov A.A."/>
            <person name="LaButti K.M."/>
            <person name="Sun H."/>
            <person name="Clum A."/>
            <person name="Pangilinan J.L."/>
            <person name="Lindquist E.A."/>
            <person name="Lucas S."/>
            <person name="Lapidus A."/>
            <person name="Jin M."/>
            <person name="Gunawan C."/>
            <person name="Balan V."/>
            <person name="Dale B.E."/>
            <person name="Jeffries T.W."/>
            <person name="Zinkel R."/>
            <person name="Barry K.W."/>
            <person name="Grigoriev I.V."/>
            <person name="Gasch A.P."/>
        </authorList>
    </citation>
    <scope>NUCLEOTIDE SEQUENCE [LARGE SCALE GENOMIC DNA]</scope>
    <source>
        <strain evidence="10">NRRL Y-27907 / 11-Y1</strain>
    </source>
</reference>
<evidence type="ECO:0000256" key="3">
    <source>
        <dbReference type="ARBA" id="ARBA00022525"/>
    </source>
</evidence>
<dbReference type="RefSeq" id="XP_007373098.1">
    <property type="nucleotide sequence ID" value="XM_007373036.1"/>
</dbReference>
<dbReference type="InParanoid" id="G3AER0"/>
<keyword evidence="4 7" id="KW-0732">Signal</keyword>
<dbReference type="OrthoDB" id="4022214at2759"/>
<dbReference type="GeneID" id="18874999"/>
<dbReference type="KEGG" id="spaa:SPAPADRAFT_64774"/>
<feature type="signal peptide" evidence="7">
    <location>
        <begin position="1"/>
        <end position="15"/>
    </location>
</feature>
<evidence type="ECO:0000256" key="5">
    <source>
        <dbReference type="ARBA" id="ARBA00023180"/>
    </source>
</evidence>
<organism evidence="10">
    <name type="scientific">Spathaspora passalidarum (strain NRRL Y-27907 / 11-Y1)</name>
    <dbReference type="NCBI Taxonomy" id="619300"/>
    <lineage>
        <taxon>Eukaryota</taxon>
        <taxon>Fungi</taxon>
        <taxon>Dikarya</taxon>
        <taxon>Ascomycota</taxon>
        <taxon>Saccharomycotina</taxon>
        <taxon>Pichiomycetes</taxon>
        <taxon>Debaryomycetaceae</taxon>
        <taxon>Spathaspora</taxon>
    </lineage>
</organism>
<keyword evidence="10" id="KW-1185">Reference proteome</keyword>
<evidence type="ECO:0000256" key="7">
    <source>
        <dbReference type="SAM" id="SignalP"/>
    </source>
</evidence>
<keyword evidence="5" id="KW-0325">Glycoprotein</keyword>